<dbReference type="RefSeq" id="WP_156516122.1">
    <property type="nucleotide sequence ID" value="NZ_JAWLKE010000004.1"/>
</dbReference>
<gene>
    <name evidence="1" type="ORF">R3P95_10795</name>
</gene>
<sequence>MFLDLITDLLPILGGGEEGGLGDLITGGLLDGLLEGLLGDSTGSFGSS</sequence>
<keyword evidence="2" id="KW-1185">Reference proteome</keyword>
<proteinExistence type="predicted"/>
<comment type="caution">
    <text evidence="1">The sequence shown here is derived from an EMBL/GenBank/DDBJ whole genome shotgun (WGS) entry which is preliminary data.</text>
</comment>
<evidence type="ECO:0000313" key="1">
    <source>
        <dbReference type="EMBL" id="MDV6231036.1"/>
    </source>
</evidence>
<accession>A0ABU4AXQ9</accession>
<name>A0ABU4AXQ9_9NOCA</name>
<organism evidence="1 2">
    <name type="scientific">Rhodococcus cercidiphylli</name>
    <dbReference type="NCBI Taxonomy" id="489916"/>
    <lineage>
        <taxon>Bacteria</taxon>
        <taxon>Bacillati</taxon>
        <taxon>Actinomycetota</taxon>
        <taxon>Actinomycetes</taxon>
        <taxon>Mycobacteriales</taxon>
        <taxon>Nocardiaceae</taxon>
        <taxon>Rhodococcus</taxon>
    </lineage>
</organism>
<protein>
    <submittedName>
        <fullName evidence="1">Uncharacterized protein</fullName>
    </submittedName>
</protein>
<dbReference type="Proteomes" id="UP001185899">
    <property type="component" value="Unassembled WGS sequence"/>
</dbReference>
<dbReference type="EMBL" id="JAWLKE010000004">
    <property type="protein sequence ID" value="MDV6231036.1"/>
    <property type="molecule type" value="Genomic_DNA"/>
</dbReference>
<reference evidence="1 2" key="1">
    <citation type="submission" date="2023-10" db="EMBL/GenBank/DDBJ databases">
        <title>Development of a sustainable strategy for remediation of hydrocarbon-contaminated territories based on the waste exchange concept.</title>
        <authorList>
            <person name="Krivoruchko A."/>
        </authorList>
    </citation>
    <scope>NUCLEOTIDE SEQUENCE [LARGE SCALE GENOMIC DNA]</scope>
    <source>
        <strain evidence="1 2">IEGM 1322</strain>
    </source>
</reference>
<evidence type="ECO:0000313" key="2">
    <source>
        <dbReference type="Proteomes" id="UP001185899"/>
    </source>
</evidence>